<feature type="compositionally biased region" description="Basic residues" evidence="2">
    <location>
        <begin position="362"/>
        <end position="373"/>
    </location>
</feature>
<evidence type="ECO:0000256" key="2">
    <source>
        <dbReference type="SAM" id="MobiDB-lite"/>
    </source>
</evidence>
<evidence type="ECO:0000256" key="1">
    <source>
        <dbReference type="SAM" id="Coils"/>
    </source>
</evidence>
<feature type="compositionally biased region" description="Acidic residues" evidence="2">
    <location>
        <begin position="563"/>
        <end position="573"/>
    </location>
</feature>
<gene>
    <name evidence="3" type="primary">cas12k</name>
    <name evidence="3" type="ORF">NDI38_24905</name>
</gene>
<keyword evidence="4" id="KW-1185">Reference proteome</keyword>
<keyword evidence="1" id="KW-0175">Coiled coil</keyword>
<feature type="coiled-coil region" evidence="1">
    <location>
        <begin position="524"/>
        <end position="551"/>
    </location>
</feature>
<sequence>MQTIQMLLCASEEARQHLWLITIVYTLLVNQLSQEVSAHNDFQSWQTQGFVSQKAVQAICKKLKKTEEFSGLPARIYTSAVLMVSFTFKSWFAIHKKRQQKLDGKRRWLQMTLEALALAESMNFSAETVRARATEILLEIQAQLEKRAAKQQESGELEQQSQTAQASVMSLLFQAYDQRQEPLDRIAIAYLLRNDCKVNEEEEDPDKLALRLEKKKIEIQRLEKQMASQLPTGRDPTGDRTQQCIDEAIAFAEHTTLIPANFWLQWHRTLLTRQSAHGISVQLWALGYLYDRLNDDAEFEAWERDLPRRLAKLSTKFEALPYPFIFGGADVYWSREADVPSNTVKASSSRQTAPSTVDVQKQRKRKRCRTRRRQKKLTGRFCVRFKGKGLSHLRFRVYCDRRQQPIINQFVTDDEELKARDKDNKFSLGLGALRSAHLLWEEDRQQLHTKQHWKLQNLWLKWFCALSNGTAMRDSELDLWFTSLFYLALSKSIPWQTHRSYLHCTIDPRLLTAEGTEAVRQEKLAKTLERLAQVEKNVKLVEQQTEQQAHEDGETLATAGEMEQLDEEQDEESVAQQGKHRQTAVKRLNSTRTRLGNASPSRPPRQTISQQQDIAVGVCFSREKVLGVAVVDTRSQAVLDFCNLRSLLTDDRLALLTKRAAKIPASRKGKRSVRQLQLKDYRLFNRWRRLRHQNLTQRGDQQRHGLYAESHEESNLAQHLKRVIAKKLLQMAQQWQASRITLPDFGNLRESVECEIQARARRKFPDDNVKLQKQYAKELRMSHHRWNHKQLAQSIRACAAQTGVPVMTATQPKEGELRDKAVALTLAR</sequence>
<name>A0ABV0KQY1_9CYAN</name>
<evidence type="ECO:0000313" key="3">
    <source>
        <dbReference type="EMBL" id="MEP1061643.1"/>
    </source>
</evidence>
<dbReference type="Proteomes" id="UP001476950">
    <property type="component" value="Unassembled WGS sequence"/>
</dbReference>
<feature type="region of interest" description="Disordered" evidence="2">
    <location>
        <begin position="563"/>
        <end position="610"/>
    </location>
</feature>
<feature type="compositionally biased region" description="Polar residues" evidence="2">
    <location>
        <begin position="343"/>
        <end position="359"/>
    </location>
</feature>
<proteinExistence type="predicted"/>
<evidence type="ECO:0000313" key="4">
    <source>
        <dbReference type="Proteomes" id="UP001476950"/>
    </source>
</evidence>
<dbReference type="RefSeq" id="WP_190454506.1">
    <property type="nucleotide sequence ID" value="NZ_JAMPLM010000040.1"/>
</dbReference>
<organism evidence="3 4">
    <name type="scientific">Stenomitos frigidus AS-A4</name>
    <dbReference type="NCBI Taxonomy" id="2933935"/>
    <lineage>
        <taxon>Bacteria</taxon>
        <taxon>Bacillati</taxon>
        <taxon>Cyanobacteriota</taxon>
        <taxon>Cyanophyceae</taxon>
        <taxon>Leptolyngbyales</taxon>
        <taxon>Leptolyngbyaceae</taxon>
        <taxon>Stenomitos</taxon>
    </lineage>
</organism>
<protein>
    <submittedName>
        <fullName evidence="3">Type V CRISPR-associated protein Cas12k</fullName>
    </submittedName>
</protein>
<feature type="compositionally biased region" description="Polar residues" evidence="2">
    <location>
        <begin position="588"/>
        <end position="610"/>
    </location>
</feature>
<feature type="region of interest" description="Disordered" evidence="2">
    <location>
        <begin position="343"/>
        <end position="373"/>
    </location>
</feature>
<accession>A0ABV0KQY1</accession>
<dbReference type="InterPro" id="IPR049868">
    <property type="entry name" value="V_Cas12k"/>
</dbReference>
<dbReference type="EMBL" id="JAMPLM010000040">
    <property type="protein sequence ID" value="MEP1061643.1"/>
    <property type="molecule type" value="Genomic_DNA"/>
</dbReference>
<dbReference type="NCBIfam" id="NF038191">
    <property type="entry name" value="V_Cas12k"/>
    <property type="match status" value="1"/>
</dbReference>
<reference evidence="3 4" key="1">
    <citation type="submission" date="2022-04" db="EMBL/GenBank/DDBJ databases">
        <title>Positive selection, recombination, and allopatry shape intraspecific diversity of widespread and dominant cyanobacteria.</title>
        <authorList>
            <person name="Wei J."/>
            <person name="Shu W."/>
            <person name="Hu C."/>
        </authorList>
    </citation>
    <scope>NUCLEOTIDE SEQUENCE [LARGE SCALE GENOMIC DNA]</scope>
    <source>
        <strain evidence="3 4">AS-A4</strain>
    </source>
</reference>
<comment type="caution">
    <text evidence="3">The sequence shown here is derived from an EMBL/GenBank/DDBJ whole genome shotgun (WGS) entry which is preliminary data.</text>
</comment>